<sequence>MKALVTGGAGFIGSHLTERLLNFGHEVAVLDLSDASYRNLSHIKENRRLYHFCMDIGKYNAWKTIAKLLKIYKFDYIFHLAGMADIVPSINNPIDYFNTNVAGTINMLEAARQAGVYKFVYASSSSVYGIPYWDDIPTSEKSPINPQYPYAETKYQGERWVSHYHQVYGLPAISLRLFNVYGPRSRTTGTYGAVFGTFLAQKINGQPLTVVGDGRQSRDFVFVGDVCAAFIKAANTRFSGEIFNVGTGKPQTILHLAELLGGPIVHIPKRPGEPNITHADITKITKMLDWLPVVSFETGVKIMLDNIDYWKDAPVWTPETIKEATKPWFEFLAKT</sequence>
<evidence type="ECO:0000256" key="1">
    <source>
        <dbReference type="ARBA" id="ARBA00007637"/>
    </source>
</evidence>
<proteinExistence type="inferred from homology"/>
<dbReference type="InterPro" id="IPR036291">
    <property type="entry name" value="NAD(P)-bd_dom_sf"/>
</dbReference>
<dbReference type="Gene3D" id="3.40.50.720">
    <property type="entry name" value="NAD(P)-binding Rossmann-like Domain"/>
    <property type="match status" value="1"/>
</dbReference>
<dbReference type="EMBL" id="MEYK01000015">
    <property type="protein sequence ID" value="OGD25340.1"/>
    <property type="molecule type" value="Genomic_DNA"/>
</dbReference>
<organism evidence="3 4">
    <name type="scientific">Candidatus Azambacteria bacterium RIFCSPHIGHO2_01_FULL_40_24</name>
    <dbReference type="NCBI Taxonomy" id="1797301"/>
    <lineage>
        <taxon>Bacteria</taxon>
        <taxon>Candidatus Azamiibacteriota</taxon>
    </lineage>
</organism>
<gene>
    <name evidence="3" type="ORF">A2819_00470</name>
</gene>
<reference evidence="3 4" key="1">
    <citation type="journal article" date="2016" name="Nat. Commun.">
        <title>Thousands of microbial genomes shed light on interconnected biogeochemical processes in an aquifer system.</title>
        <authorList>
            <person name="Anantharaman K."/>
            <person name="Brown C.T."/>
            <person name="Hug L.A."/>
            <person name="Sharon I."/>
            <person name="Castelle C.J."/>
            <person name="Probst A.J."/>
            <person name="Thomas B.C."/>
            <person name="Singh A."/>
            <person name="Wilkins M.J."/>
            <person name="Karaoz U."/>
            <person name="Brodie E.L."/>
            <person name="Williams K.H."/>
            <person name="Hubbard S.S."/>
            <person name="Banfield J.F."/>
        </authorList>
    </citation>
    <scope>NUCLEOTIDE SEQUENCE [LARGE SCALE GENOMIC DNA]</scope>
</reference>
<dbReference type="InterPro" id="IPR001509">
    <property type="entry name" value="Epimerase_deHydtase"/>
</dbReference>
<comment type="similarity">
    <text evidence="1">Belongs to the NAD(P)-dependent epimerase/dehydratase family.</text>
</comment>
<dbReference type="SUPFAM" id="SSF51735">
    <property type="entry name" value="NAD(P)-binding Rossmann-fold domains"/>
    <property type="match status" value="1"/>
</dbReference>
<evidence type="ECO:0000313" key="3">
    <source>
        <dbReference type="EMBL" id="OGD25340.1"/>
    </source>
</evidence>
<comment type="caution">
    <text evidence="3">The sequence shown here is derived from an EMBL/GenBank/DDBJ whole genome shotgun (WGS) entry which is preliminary data.</text>
</comment>
<name>A0A1F5B3Y8_9BACT</name>
<accession>A0A1F5B3Y8</accession>
<dbReference type="Gene3D" id="3.90.25.10">
    <property type="entry name" value="UDP-galactose 4-epimerase, domain 1"/>
    <property type="match status" value="1"/>
</dbReference>
<evidence type="ECO:0000259" key="2">
    <source>
        <dbReference type="Pfam" id="PF01370"/>
    </source>
</evidence>
<protein>
    <submittedName>
        <fullName evidence="3">NAD-dependent dehydratase</fullName>
    </submittedName>
</protein>
<dbReference type="Proteomes" id="UP000176431">
    <property type="component" value="Unassembled WGS sequence"/>
</dbReference>
<dbReference type="PANTHER" id="PTHR43000">
    <property type="entry name" value="DTDP-D-GLUCOSE 4,6-DEHYDRATASE-RELATED"/>
    <property type="match status" value="1"/>
</dbReference>
<evidence type="ECO:0000313" key="4">
    <source>
        <dbReference type="Proteomes" id="UP000176431"/>
    </source>
</evidence>
<dbReference type="AlphaFoldDB" id="A0A1F5B3Y8"/>
<feature type="domain" description="NAD-dependent epimerase/dehydratase" evidence="2">
    <location>
        <begin position="3"/>
        <end position="246"/>
    </location>
</feature>
<dbReference type="Pfam" id="PF01370">
    <property type="entry name" value="Epimerase"/>
    <property type="match status" value="1"/>
</dbReference>